<comment type="caution">
    <text evidence="2">The sequence shown here is derived from an EMBL/GenBank/DDBJ whole genome shotgun (WGS) entry which is preliminary data.</text>
</comment>
<dbReference type="AlphaFoldDB" id="A0A8J5D3L6"/>
<dbReference type="Proteomes" id="UP000770661">
    <property type="component" value="Unassembled WGS sequence"/>
</dbReference>
<gene>
    <name evidence="2" type="ORF">GWK47_032876</name>
</gene>
<feature type="region of interest" description="Disordered" evidence="1">
    <location>
        <begin position="62"/>
        <end position="83"/>
    </location>
</feature>
<reference evidence="2" key="1">
    <citation type="submission" date="2020-07" db="EMBL/GenBank/DDBJ databases">
        <title>The High-quality genome of the commercially important snow crab, Chionoecetes opilio.</title>
        <authorList>
            <person name="Jeong J.-H."/>
            <person name="Ryu S."/>
        </authorList>
    </citation>
    <scope>NUCLEOTIDE SEQUENCE</scope>
    <source>
        <strain evidence="2">MADBK_172401_WGS</strain>
        <tissue evidence="2">Digestive gland</tissue>
    </source>
</reference>
<name>A0A8J5D3L6_CHIOP</name>
<evidence type="ECO:0000313" key="3">
    <source>
        <dbReference type="Proteomes" id="UP000770661"/>
    </source>
</evidence>
<protein>
    <submittedName>
        <fullName evidence="2">Uncharacterized protein</fullName>
    </submittedName>
</protein>
<dbReference type="EMBL" id="JACEEZ010002408">
    <property type="protein sequence ID" value="KAG0728252.1"/>
    <property type="molecule type" value="Genomic_DNA"/>
</dbReference>
<evidence type="ECO:0000256" key="1">
    <source>
        <dbReference type="SAM" id="MobiDB-lite"/>
    </source>
</evidence>
<evidence type="ECO:0000313" key="2">
    <source>
        <dbReference type="EMBL" id="KAG0728252.1"/>
    </source>
</evidence>
<keyword evidence="3" id="KW-1185">Reference proteome</keyword>
<sequence length="133" mass="14273">MLTSRVVVEAFEVSQRSTSVCPGRTVSWVFSRLGLAKSSISSSSRTPDPLPLLSMSPASIVLDGEGRSGGAPQSPHHDRDSRFRGLGLRGLVALRLVMRLPGPSPPSTGESCTSWVSAWMSSVNSFMARWRAT</sequence>
<organism evidence="2 3">
    <name type="scientific">Chionoecetes opilio</name>
    <name type="common">Atlantic snow crab</name>
    <name type="synonym">Cancer opilio</name>
    <dbReference type="NCBI Taxonomy" id="41210"/>
    <lineage>
        <taxon>Eukaryota</taxon>
        <taxon>Metazoa</taxon>
        <taxon>Ecdysozoa</taxon>
        <taxon>Arthropoda</taxon>
        <taxon>Crustacea</taxon>
        <taxon>Multicrustacea</taxon>
        <taxon>Malacostraca</taxon>
        <taxon>Eumalacostraca</taxon>
        <taxon>Eucarida</taxon>
        <taxon>Decapoda</taxon>
        <taxon>Pleocyemata</taxon>
        <taxon>Brachyura</taxon>
        <taxon>Eubrachyura</taxon>
        <taxon>Majoidea</taxon>
        <taxon>Majidae</taxon>
        <taxon>Chionoecetes</taxon>
    </lineage>
</organism>
<accession>A0A8J5D3L6</accession>
<proteinExistence type="predicted"/>